<dbReference type="OrthoDB" id="3176171at2759"/>
<dbReference type="Gene3D" id="3.40.850.10">
    <property type="entry name" value="Kinesin motor domain"/>
    <property type="match status" value="1"/>
</dbReference>
<evidence type="ECO:0000256" key="2">
    <source>
        <dbReference type="ARBA" id="ARBA00022490"/>
    </source>
</evidence>
<dbReference type="GO" id="GO:0051231">
    <property type="term" value="P:spindle elongation"/>
    <property type="evidence" value="ECO:0007669"/>
    <property type="project" value="TreeGrafter"/>
</dbReference>
<evidence type="ECO:0000259" key="9">
    <source>
        <dbReference type="PROSITE" id="PS50067"/>
    </source>
</evidence>
<proteinExistence type="inferred from homology"/>
<feature type="domain" description="Kinesin motor" evidence="9">
    <location>
        <begin position="77"/>
        <end position="496"/>
    </location>
</feature>
<organism evidence="10 11">
    <name type="scientific">Spizellomyces punctatus (strain DAOM BR117)</name>
    <dbReference type="NCBI Taxonomy" id="645134"/>
    <lineage>
        <taxon>Eukaryota</taxon>
        <taxon>Fungi</taxon>
        <taxon>Fungi incertae sedis</taxon>
        <taxon>Chytridiomycota</taxon>
        <taxon>Chytridiomycota incertae sedis</taxon>
        <taxon>Chytridiomycetes</taxon>
        <taxon>Spizellomycetales</taxon>
        <taxon>Spizellomycetaceae</taxon>
        <taxon>Spizellomyces</taxon>
    </lineage>
</organism>
<evidence type="ECO:0000256" key="3">
    <source>
        <dbReference type="ARBA" id="ARBA00022741"/>
    </source>
</evidence>
<dbReference type="AlphaFoldDB" id="A0A0L0HCQ6"/>
<evidence type="ECO:0000256" key="7">
    <source>
        <dbReference type="RuleBase" id="RU000394"/>
    </source>
</evidence>
<dbReference type="InterPro" id="IPR027417">
    <property type="entry name" value="P-loop_NTPase"/>
</dbReference>
<dbReference type="SMART" id="SM00129">
    <property type="entry name" value="KISc"/>
    <property type="match status" value="1"/>
</dbReference>
<dbReference type="Pfam" id="PF00225">
    <property type="entry name" value="Kinesin"/>
    <property type="match status" value="1"/>
</dbReference>
<dbReference type="InterPro" id="IPR027640">
    <property type="entry name" value="Kinesin-like_fam"/>
</dbReference>
<dbReference type="InterPro" id="IPR036961">
    <property type="entry name" value="Kinesin_motor_dom_sf"/>
</dbReference>
<feature type="compositionally biased region" description="Polar residues" evidence="8">
    <location>
        <begin position="53"/>
        <end position="64"/>
    </location>
</feature>
<dbReference type="Proteomes" id="UP000053201">
    <property type="component" value="Unassembled WGS sequence"/>
</dbReference>
<dbReference type="PRINTS" id="PR00380">
    <property type="entry name" value="KINESINHEAVY"/>
</dbReference>
<protein>
    <recommendedName>
        <fullName evidence="7">Kinesin-like protein</fullName>
    </recommendedName>
</protein>
<dbReference type="GO" id="GO:0007052">
    <property type="term" value="P:mitotic spindle organization"/>
    <property type="evidence" value="ECO:0007669"/>
    <property type="project" value="TreeGrafter"/>
</dbReference>
<dbReference type="GO" id="GO:0005875">
    <property type="term" value="C:microtubule associated complex"/>
    <property type="evidence" value="ECO:0007669"/>
    <property type="project" value="TreeGrafter"/>
</dbReference>
<evidence type="ECO:0000313" key="11">
    <source>
        <dbReference type="Proteomes" id="UP000053201"/>
    </source>
</evidence>
<keyword evidence="4 6" id="KW-0067">ATP-binding</keyword>
<dbReference type="InterPro" id="IPR001752">
    <property type="entry name" value="Kinesin_motor_dom"/>
</dbReference>
<dbReference type="GO" id="GO:0005737">
    <property type="term" value="C:cytoplasm"/>
    <property type="evidence" value="ECO:0007669"/>
    <property type="project" value="UniProtKB-SubCell"/>
</dbReference>
<comment type="subcellular location">
    <subcellularLocation>
        <location evidence="1">Cytoplasm</location>
    </subcellularLocation>
</comment>
<keyword evidence="3 6" id="KW-0547">Nucleotide-binding</keyword>
<dbReference type="GO" id="GO:0007018">
    <property type="term" value="P:microtubule-based movement"/>
    <property type="evidence" value="ECO:0007669"/>
    <property type="project" value="InterPro"/>
</dbReference>
<dbReference type="PROSITE" id="PS00411">
    <property type="entry name" value="KINESIN_MOTOR_1"/>
    <property type="match status" value="1"/>
</dbReference>
<sequence>MNSRPPSAPSYRFTSSNAREEYTARPCISSSPPPSADGDNEKYAAPAAEPLSCISSNNKVPSSDTSEDALLPPASQRIQVAVRVRPMPTYRPSHPSRQASRCRTPLLPPTPLPFRRPSIPDTLPRTPSIRSLSVSSAQTNILKPLRGVPPLPAGENCITISPSAPDSICISDPTGRRGQKEFAFDAVFAEDDSTAQVYDQMVKGVVRKCLKGYNGCVFAYGQTASGKTFTMEGYKPTSFDAPPTDPADRGIILRVAADLVDHIQRVTASEARGESEHVTLFSVKASYVEIYQETLTDLLCDKEAQADLRIRMDPDSLSGKELYIQGLTQREVVDLEDYVRVVQAGARRRTIGETNMNDVSSRSHAVLTFTIEQIQRRRGVSEADELGTRKRSKIHLVDLAGSERVTSTGATGTRLKEGGSINQSLLALGNVISALSSQTRTPTQHVSYRDSKLTYLLSDSLGGNALTVMIACATPAGSCYEETMGTLRFAERAKKVALRARVNIDLQSRRILSLESEIAHLRQLLASSSRMLPQTQDASTLTLVSDVTQRVSKWKAFRASVSKRWKKLAWRAKRGLTKRGQIGVEDITSVA</sequence>
<keyword evidence="7" id="KW-0493">Microtubule</keyword>
<accession>A0A0L0HCQ6</accession>
<dbReference type="InParanoid" id="A0A0L0HCQ6"/>
<evidence type="ECO:0000313" key="10">
    <source>
        <dbReference type="EMBL" id="KNC98756.1"/>
    </source>
</evidence>
<dbReference type="PANTHER" id="PTHR47969:SF15">
    <property type="entry name" value="CHROMOSOME-ASSOCIATED KINESIN KIF4A-RELATED"/>
    <property type="match status" value="1"/>
</dbReference>
<dbReference type="CDD" id="cd00106">
    <property type="entry name" value="KISc"/>
    <property type="match status" value="1"/>
</dbReference>
<dbReference type="eggNOG" id="KOG0245">
    <property type="taxonomic scope" value="Eukaryota"/>
</dbReference>
<dbReference type="InterPro" id="IPR019821">
    <property type="entry name" value="Kinesin_motor_CS"/>
</dbReference>
<evidence type="ECO:0000256" key="8">
    <source>
        <dbReference type="SAM" id="MobiDB-lite"/>
    </source>
</evidence>
<feature type="region of interest" description="Disordered" evidence="8">
    <location>
        <begin position="1"/>
        <end position="76"/>
    </location>
</feature>
<dbReference type="PANTHER" id="PTHR47969">
    <property type="entry name" value="CHROMOSOME-ASSOCIATED KINESIN KIF4A-RELATED"/>
    <property type="match status" value="1"/>
</dbReference>
<keyword evidence="2" id="KW-0963">Cytoplasm</keyword>
<feature type="region of interest" description="Disordered" evidence="8">
    <location>
        <begin position="89"/>
        <end position="127"/>
    </location>
</feature>
<dbReference type="VEuPathDB" id="FungiDB:SPPG_05738"/>
<reference evidence="10 11" key="1">
    <citation type="submission" date="2009-08" db="EMBL/GenBank/DDBJ databases">
        <title>The Genome Sequence of Spizellomyces punctatus strain DAOM BR117.</title>
        <authorList>
            <consortium name="The Broad Institute Genome Sequencing Platform"/>
            <person name="Russ C."/>
            <person name="Cuomo C."/>
            <person name="Shea T."/>
            <person name="Young S.K."/>
            <person name="Zeng Q."/>
            <person name="Koehrsen M."/>
            <person name="Haas B."/>
            <person name="Borodovsky M."/>
            <person name="Guigo R."/>
            <person name="Alvarado L."/>
            <person name="Berlin A."/>
            <person name="Bochicchio J."/>
            <person name="Borenstein D."/>
            <person name="Chapman S."/>
            <person name="Chen Z."/>
            <person name="Engels R."/>
            <person name="Freedman E."/>
            <person name="Gellesch M."/>
            <person name="Goldberg J."/>
            <person name="Griggs A."/>
            <person name="Gujja S."/>
            <person name="Heiman D."/>
            <person name="Hepburn T."/>
            <person name="Howarth C."/>
            <person name="Jen D."/>
            <person name="Larson L."/>
            <person name="Lewis B."/>
            <person name="Mehta T."/>
            <person name="Park D."/>
            <person name="Pearson M."/>
            <person name="Roberts A."/>
            <person name="Saif S."/>
            <person name="Shenoy N."/>
            <person name="Sisk P."/>
            <person name="Stolte C."/>
            <person name="Sykes S."/>
            <person name="Thomson T."/>
            <person name="Walk T."/>
            <person name="White J."/>
            <person name="Yandava C."/>
            <person name="Burger G."/>
            <person name="Gray M.W."/>
            <person name="Holland P.W.H."/>
            <person name="King N."/>
            <person name="Lang F.B.F."/>
            <person name="Roger A.J."/>
            <person name="Ruiz-Trillo I."/>
            <person name="Lander E."/>
            <person name="Nusbaum C."/>
        </authorList>
    </citation>
    <scope>NUCLEOTIDE SEQUENCE [LARGE SCALE GENOMIC DNA]</scope>
    <source>
        <strain evidence="10 11">DAOM BR117</strain>
    </source>
</reference>
<dbReference type="GeneID" id="27689093"/>
<dbReference type="PROSITE" id="PS50067">
    <property type="entry name" value="KINESIN_MOTOR_2"/>
    <property type="match status" value="1"/>
</dbReference>
<comment type="similarity">
    <text evidence="6 7">Belongs to the TRAFAC class myosin-kinesin ATPase superfamily. Kinesin family.</text>
</comment>
<dbReference type="SUPFAM" id="SSF52540">
    <property type="entry name" value="P-loop containing nucleoside triphosphate hydrolases"/>
    <property type="match status" value="1"/>
</dbReference>
<gene>
    <name evidence="10" type="ORF">SPPG_05738</name>
</gene>
<dbReference type="STRING" id="645134.A0A0L0HCQ6"/>
<keyword evidence="5" id="KW-0175">Coiled coil</keyword>
<dbReference type="GO" id="GO:0005874">
    <property type="term" value="C:microtubule"/>
    <property type="evidence" value="ECO:0007669"/>
    <property type="project" value="UniProtKB-KW"/>
</dbReference>
<dbReference type="OMA" id="NCTECIV"/>
<dbReference type="GO" id="GO:0003777">
    <property type="term" value="F:microtubule motor activity"/>
    <property type="evidence" value="ECO:0007669"/>
    <property type="project" value="InterPro"/>
</dbReference>
<dbReference type="GO" id="GO:0005524">
    <property type="term" value="F:ATP binding"/>
    <property type="evidence" value="ECO:0007669"/>
    <property type="project" value="UniProtKB-UniRule"/>
</dbReference>
<keyword evidence="11" id="KW-1185">Reference proteome</keyword>
<evidence type="ECO:0000256" key="6">
    <source>
        <dbReference type="PROSITE-ProRule" id="PRU00283"/>
    </source>
</evidence>
<name>A0A0L0HCQ6_SPIPD</name>
<dbReference type="GO" id="GO:0008017">
    <property type="term" value="F:microtubule binding"/>
    <property type="evidence" value="ECO:0007669"/>
    <property type="project" value="InterPro"/>
</dbReference>
<evidence type="ECO:0000256" key="5">
    <source>
        <dbReference type="ARBA" id="ARBA00023054"/>
    </source>
</evidence>
<feature type="binding site" evidence="6">
    <location>
        <begin position="221"/>
        <end position="228"/>
    </location>
    <ligand>
        <name>ATP</name>
        <dbReference type="ChEBI" id="CHEBI:30616"/>
    </ligand>
</feature>
<dbReference type="EMBL" id="KQ257459">
    <property type="protein sequence ID" value="KNC98756.1"/>
    <property type="molecule type" value="Genomic_DNA"/>
</dbReference>
<keyword evidence="6 7" id="KW-0505">Motor protein</keyword>
<dbReference type="RefSeq" id="XP_016606796.1">
    <property type="nucleotide sequence ID" value="XM_016753947.1"/>
</dbReference>
<evidence type="ECO:0000256" key="4">
    <source>
        <dbReference type="ARBA" id="ARBA00022840"/>
    </source>
</evidence>
<evidence type="ECO:0000256" key="1">
    <source>
        <dbReference type="ARBA" id="ARBA00004496"/>
    </source>
</evidence>